<dbReference type="AlphaFoldDB" id="A0A9W9TWW1"/>
<dbReference type="SUPFAM" id="SSF53167">
    <property type="entry name" value="Purine and uridine phosphorylases"/>
    <property type="match status" value="1"/>
</dbReference>
<accession>A0A9W9TWW1</accession>
<dbReference type="GO" id="GO:0003824">
    <property type="term" value="F:catalytic activity"/>
    <property type="evidence" value="ECO:0007669"/>
    <property type="project" value="InterPro"/>
</dbReference>
<organism evidence="2 3">
    <name type="scientific">Penicillium citrinum</name>
    <dbReference type="NCBI Taxonomy" id="5077"/>
    <lineage>
        <taxon>Eukaryota</taxon>
        <taxon>Fungi</taxon>
        <taxon>Dikarya</taxon>
        <taxon>Ascomycota</taxon>
        <taxon>Pezizomycotina</taxon>
        <taxon>Eurotiomycetes</taxon>
        <taxon>Eurotiomycetidae</taxon>
        <taxon>Eurotiales</taxon>
        <taxon>Aspergillaceae</taxon>
        <taxon>Penicillium</taxon>
    </lineage>
</organism>
<feature type="domain" description="Nucleoside phosphorylase" evidence="1">
    <location>
        <begin position="24"/>
        <end position="283"/>
    </location>
</feature>
<gene>
    <name evidence="2" type="ORF">N7469_000707</name>
</gene>
<dbReference type="GeneID" id="81378794"/>
<dbReference type="Pfam" id="PF01048">
    <property type="entry name" value="PNP_UDP_1"/>
    <property type="match status" value="1"/>
</dbReference>
<name>A0A9W9TWW1_PENCI</name>
<evidence type="ECO:0000313" key="3">
    <source>
        <dbReference type="Proteomes" id="UP001147733"/>
    </source>
</evidence>
<dbReference type="OrthoDB" id="1577640at2759"/>
<keyword evidence="3" id="KW-1185">Reference proteome</keyword>
<dbReference type="PANTHER" id="PTHR46082:SF11">
    <property type="entry name" value="AAA+ ATPASE DOMAIN-CONTAINING PROTEIN-RELATED"/>
    <property type="match status" value="1"/>
</dbReference>
<proteinExistence type="predicted"/>
<dbReference type="EMBL" id="JAPQKT010000001">
    <property type="protein sequence ID" value="KAJ5242380.1"/>
    <property type="molecule type" value="Genomic_DNA"/>
</dbReference>
<dbReference type="GO" id="GO:0009116">
    <property type="term" value="P:nucleoside metabolic process"/>
    <property type="evidence" value="ECO:0007669"/>
    <property type="project" value="InterPro"/>
</dbReference>
<dbReference type="InterPro" id="IPR000845">
    <property type="entry name" value="Nucleoside_phosphorylase_d"/>
</dbReference>
<dbReference type="InterPro" id="IPR053137">
    <property type="entry name" value="NLR-like"/>
</dbReference>
<comment type="caution">
    <text evidence="2">The sequence shown here is derived from an EMBL/GenBank/DDBJ whole genome shotgun (WGS) entry which is preliminary data.</text>
</comment>
<dbReference type="Gene3D" id="3.40.50.1580">
    <property type="entry name" value="Nucleoside phosphorylase domain"/>
    <property type="match status" value="1"/>
</dbReference>
<reference evidence="2" key="2">
    <citation type="journal article" date="2023" name="IMA Fungus">
        <title>Comparative genomic study of the Penicillium genus elucidates a diverse pangenome and 15 lateral gene transfer events.</title>
        <authorList>
            <person name="Petersen C."/>
            <person name="Sorensen T."/>
            <person name="Nielsen M.R."/>
            <person name="Sondergaard T.E."/>
            <person name="Sorensen J.L."/>
            <person name="Fitzpatrick D.A."/>
            <person name="Frisvad J.C."/>
            <person name="Nielsen K.L."/>
        </authorList>
    </citation>
    <scope>NUCLEOTIDE SEQUENCE</scope>
    <source>
        <strain evidence="2">IBT 23319</strain>
    </source>
</reference>
<reference evidence="2" key="1">
    <citation type="submission" date="2022-11" db="EMBL/GenBank/DDBJ databases">
        <authorList>
            <person name="Petersen C."/>
        </authorList>
    </citation>
    <scope>NUCLEOTIDE SEQUENCE</scope>
    <source>
        <strain evidence="2">IBT 23319</strain>
    </source>
</reference>
<dbReference type="InterPro" id="IPR035994">
    <property type="entry name" value="Nucleoside_phosphorylase_sf"/>
</dbReference>
<evidence type="ECO:0000313" key="2">
    <source>
        <dbReference type="EMBL" id="KAJ5242380.1"/>
    </source>
</evidence>
<dbReference type="Proteomes" id="UP001147733">
    <property type="component" value="Unassembled WGS sequence"/>
</dbReference>
<sequence>MHQAEPSTSSKGLPLFRHFTVGWITAIETEFLAAKQLLDMEYDARKIALPTGDKNIYTLGRIGEHNVVIATLPPAIYGTRSATGVAHNLQRHFPMVRVVLMVGVGGGAPTVRAGTGSDVRLGDVVVGTRVVSYDFGKQHPNYVEYTGDVKLSNSTLLSMTRQVTRDMMHDKLDLESTIAAGFTKTARIQDLFSRPGEESDRLYRPDYCHNDSEICDCLCETPRELDMIIPRAKRKSYDRIKVHYGSIGSADTVVKDAITRDKLALQHNLLCFEMETAGIIPIFRHIIPIRGICDYSDSHKAKQWQGYAAAAAATYAKCFLNVIDPHNLDADIPPNVDEMERYVQLVIQMVERVTSSRSYGPGSGSGLNEADNAMREIRESVAMLTTMAEHNSDSIRGVQKGYTEHSAALKNAEDGIKRIEEGQRDMRKILDDMMDYISTQHAVSTEEQKPGWENLRHEATEETSSLEKATKITENAREAMGKVADFTRDASWVTNSGTIARISDTLGRGSVAAEIGVNGFKKVKKWFSFDDPSPDPSNIFSTEIIFTNLFARIIRSTSASATSTSG</sequence>
<dbReference type="PANTHER" id="PTHR46082">
    <property type="entry name" value="ATP/GTP-BINDING PROTEIN-RELATED"/>
    <property type="match status" value="1"/>
</dbReference>
<dbReference type="RefSeq" id="XP_056505384.1">
    <property type="nucleotide sequence ID" value="XM_056639627.1"/>
</dbReference>
<evidence type="ECO:0000259" key="1">
    <source>
        <dbReference type="Pfam" id="PF01048"/>
    </source>
</evidence>
<protein>
    <submittedName>
        <fullName evidence="2">Nucleoside phosphorylase domain-containing protein</fullName>
    </submittedName>
</protein>